<evidence type="ECO:0000313" key="2">
    <source>
        <dbReference type="Proteomes" id="UP001176883"/>
    </source>
</evidence>
<sequence>MEIKPLEQGQSRNEIICDSYLISQFSKIEEIIEIYLRLSEENKGHSVLITLDDLSQAEYTCAHSTMNNNLDETDGYDLSTVDSFAFENGEHLGYLSTPSEFFIRKKNFDKGVIGVEFDSIFQKDISVDEDELGRLIDVNQNPNNWIDEYIIAKIVPVEKPYEAICAFPNGYFSCDLNPFENYVLAKRLYENYKYKLFGIGASLIGFIRDEKLQENEYKKLLKDLSKIYSQTESNIEKFVNRNKKYNLLFLKYTEQLE</sequence>
<proteinExistence type="predicted"/>
<evidence type="ECO:0000313" key="1">
    <source>
        <dbReference type="EMBL" id="MDO5971396.1"/>
    </source>
</evidence>
<gene>
    <name evidence="1" type="ORF">Q4Q35_16440</name>
</gene>
<evidence type="ECO:0008006" key="3">
    <source>
        <dbReference type="Google" id="ProtNLM"/>
    </source>
</evidence>
<name>A0ABT8WEG0_9FLAO</name>
<dbReference type="Proteomes" id="UP001176883">
    <property type="component" value="Unassembled WGS sequence"/>
</dbReference>
<accession>A0ABT8WEG0</accession>
<protein>
    <recommendedName>
        <fullName evidence="3">DUF3822 domain-containing protein</fullName>
    </recommendedName>
</protein>
<comment type="caution">
    <text evidence="1">The sequence shown here is derived from an EMBL/GenBank/DDBJ whole genome shotgun (WGS) entry which is preliminary data.</text>
</comment>
<keyword evidence="2" id="KW-1185">Reference proteome</keyword>
<organism evidence="1 2">
    <name type="scientific">Flavivirga aquimarina</name>
    <dbReference type="NCBI Taxonomy" id="2027862"/>
    <lineage>
        <taxon>Bacteria</taxon>
        <taxon>Pseudomonadati</taxon>
        <taxon>Bacteroidota</taxon>
        <taxon>Flavobacteriia</taxon>
        <taxon>Flavobacteriales</taxon>
        <taxon>Flavobacteriaceae</taxon>
        <taxon>Flavivirga</taxon>
    </lineage>
</organism>
<dbReference type="EMBL" id="JAUOEK010000154">
    <property type="protein sequence ID" value="MDO5971396.1"/>
    <property type="molecule type" value="Genomic_DNA"/>
</dbReference>
<dbReference type="RefSeq" id="WP_303279112.1">
    <property type="nucleotide sequence ID" value="NZ_JAUOEK010000154.1"/>
</dbReference>
<reference evidence="1" key="1">
    <citation type="submission" date="2023-07" db="EMBL/GenBank/DDBJ databases">
        <title>Two novel species in the genus Flavivirga.</title>
        <authorList>
            <person name="Kwon K."/>
        </authorList>
    </citation>
    <scope>NUCLEOTIDE SEQUENCE</scope>
    <source>
        <strain evidence="1">KCTC 52353</strain>
    </source>
</reference>